<dbReference type="Proteomes" id="UP000183371">
    <property type="component" value="Unassembled WGS sequence"/>
</dbReference>
<evidence type="ECO:0000256" key="1">
    <source>
        <dbReference type="SAM" id="SignalP"/>
    </source>
</evidence>
<feature type="signal peptide" evidence="1">
    <location>
        <begin position="1"/>
        <end position="25"/>
    </location>
</feature>
<keyword evidence="3" id="KW-1185">Reference proteome</keyword>
<reference evidence="3" key="1">
    <citation type="submission" date="2016-10" db="EMBL/GenBank/DDBJ databases">
        <authorList>
            <person name="Varghese N."/>
            <person name="Submissions S."/>
        </authorList>
    </citation>
    <scope>NUCLEOTIDE SEQUENCE [LARGE SCALE GENOMIC DNA]</scope>
    <source>
        <strain evidence="3">DSM 17465</strain>
    </source>
</reference>
<protein>
    <submittedName>
        <fullName evidence="2">Uncharacterized protein</fullName>
    </submittedName>
</protein>
<dbReference type="EMBL" id="FPBD01000004">
    <property type="protein sequence ID" value="SFT90845.1"/>
    <property type="molecule type" value="Genomic_DNA"/>
</dbReference>
<dbReference type="AlphaFoldDB" id="A0A1I7BUH2"/>
<name>A0A1I7BUH2_9HYPH</name>
<evidence type="ECO:0000313" key="3">
    <source>
        <dbReference type="Proteomes" id="UP000183371"/>
    </source>
</evidence>
<keyword evidence="1" id="KW-0732">Signal</keyword>
<accession>A0A1I7BUH2</accession>
<proteinExistence type="predicted"/>
<dbReference type="RefSeq" id="WP_054785292.1">
    <property type="nucleotide sequence ID" value="NZ_FPBD01000004.1"/>
</dbReference>
<sequence>MRLNQLKYAGVLLAVTLAMPGPAHSQFIHRDNRANPFTDLKRLSTSRQISIQSLTVLTDAVGVEFCKERYGNGYTVSPNPNGRRGQFVSDKGHKFSLYARSELRGDGIYAEHSQVLITFPNEPDQEVEITQFITGFINSKMFSGVFSDGVCSGRFSVINVK</sequence>
<evidence type="ECO:0000313" key="2">
    <source>
        <dbReference type="EMBL" id="SFT90845.1"/>
    </source>
</evidence>
<feature type="chain" id="PRO_5010180480" evidence="1">
    <location>
        <begin position="26"/>
        <end position="161"/>
    </location>
</feature>
<gene>
    <name evidence="2" type="ORF">SAMN05444141_104352</name>
</gene>
<organism evidence="2 3">
    <name type="scientific">Pseudovibrio denitrificans</name>
    <dbReference type="NCBI Taxonomy" id="258256"/>
    <lineage>
        <taxon>Bacteria</taxon>
        <taxon>Pseudomonadati</taxon>
        <taxon>Pseudomonadota</taxon>
        <taxon>Alphaproteobacteria</taxon>
        <taxon>Hyphomicrobiales</taxon>
        <taxon>Stappiaceae</taxon>
        <taxon>Pseudovibrio</taxon>
    </lineage>
</organism>